<proteinExistence type="predicted"/>
<evidence type="ECO:0000313" key="2">
    <source>
        <dbReference type="Proteomes" id="UP000831684"/>
    </source>
</evidence>
<name>A0A9E7D2R4_9HYPH</name>
<protein>
    <submittedName>
        <fullName evidence="1">Uncharacterized protein</fullName>
    </submittedName>
</protein>
<reference evidence="1" key="1">
    <citation type="submission" date="2021-09" db="EMBL/GenBank/DDBJ databases">
        <title>Network and meta-omics reveal the key degrader and cooperation patterns in an efficient 1,4-dioxane-degrading microbial community.</title>
        <authorList>
            <person name="Dai C."/>
        </authorList>
    </citation>
    <scope>NUCLEOTIDE SEQUENCE</scope>
    <source>
        <strain evidence="1">ZM13</strain>
    </source>
</reference>
<dbReference type="RefSeq" id="WP_244376596.1">
    <property type="nucleotide sequence ID" value="NZ_CP083239.1"/>
</dbReference>
<dbReference type="AlphaFoldDB" id="A0A9E7D2R4"/>
<accession>A0A9E7D2R4</accession>
<dbReference type="KEGG" id="apol:K9D25_15845"/>
<dbReference type="Proteomes" id="UP000831684">
    <property type="component" value="Chromosome"/>
</dbReference>
<organism evidence="1 2">
    <name type="scientific">Ancylobacter polymorphus</name>
    <dbReference type="NCBI Taxonomy" id="223390"/>
    <lineage>
        <taxon>Bacteria</taxon>
        <taxon>Pseudomonadati</taxon>
        <taxon>Pseudomonadota</taxon>
        <taxon>Alphaproteobacteria</taxon>
        <taxon>Hyphomicrobiales</taxon>
        <taxon>Xanthobacteraceae</taxon>
        <taxon>Ancylobacter</taxon>
    </lineage>
</organism>
<gene>
    <name evidence="1" type="ORF">K9D25_15845</name>
</gene>
<dbReference type="EMBL" id="CP083239">
    <property type="protein sequence ID" value="UOK70192.1"/>
    <property type="molecule type" value="Genomic_DNA"/>
</dbReference>
<evidence type="ECO:0000313" key="1">
    <source>
        <dbReference type="EMBL" id="UOK70192.1"/>
    </source>
</evidence>
<sequence>MGFTPQQIDGMSMWQFMASVEGFAQAHDPDARSKLSEAEKDDLADWLGI</sequence>